<organism evidence="4 5">
    <name type="scientific">Streptomyces acidiscabies</name>
    <dbReference type="NCBI Taxonomy" id="42234"/>
    <lineage>
        <taxon>Bacteria</taxon>
        <taxon>Bacillati</taxon>
        <taxon>Actinomycetota</taxon>
        <taxon>Actinomycetes</taxon>
        <taxon>Kitasatosporales</taxon>
        <taxon>Streptomycetaceae</taxon>
        <taxon>Streptomyces</taxon>
    </lineage>
</organism>
<evidence type="ECO:0000256" key="2">
    <source>
        <dbReference type="ARBA" id="ARBA00023002"/>
    </source>
</evidence>
<comment type="similarity">
    <text evidence="1">Belongs to the bacterial ring-hydroxylating dioxygenase beta subunit family.</text>
</comment>
<dbReference type="Pfam" id="PF00866">
    <property type="entry name" value="Ring_hydroxyl_B"/>
    <property type="match status" value="1"/>
</dbReference>
<dbReference type="PATRIC" id="fig|42234.21.peg.4019"/>
<accession>A0A0L0K728</accession>
<dbReference type="Proteomes" id="UP000037151">
    <property type="component" value="Unassembled WGS sequence"/>
</dbReference>
<dbReference type="Gene3D" id="3.10.450.50">
    <property type="match status" value="1"/>
</dbReference>
<dbReference type="AlphaFoldDB" id="A0A0L0K728"/>
<gene>
    <name evidence="4" type="ORF">IQ63_19475</name>
</gene>
<dbReference type="NCBIfam" id="NF007479">
    <property type="entry name" value="PRK10069.1"/>
    <property type="match status" value="1"/>
</dbReference>
<dbReference type="GO" id="GO:0051213">
    <property type="term" value="F:dioxygenase activity"/>
    <property type="evidence" value="ECO:0007669"/>
    <property type="project" value="UniProtKB-KW"/>
</dbReference>
<dbReference type="CDD" id="cd00667">
    <property type="entry name" value="ring_hydroxylating_dioxygenases_beta"/>
    <property type="match status" value="1"/>
</dbReference>
<name>A0A0L0K728_9ACTN</name>
<keyword evidence="2" id="KW-0560">Oxidoreductase</keyword>
<evidence type="ECO:0000256" key="3">
    <source>
        <dbReference type="SAM" id="MobiDB-lite"/>
    </source>
</evidence>
<dbReference type="EMBL" id="JPPY01000123">
    <property type="protein sequence ID" value="KND33578.1"/>
    <property type="molecule type" value="Genomic_DNA"/>
</dbReference>
<keyword evidence="4" id="KW-0223">Dioxygenase</keyword>
<dbReference type="SUPFAM" id="SSF54427">
    <property type="entry name" value="NTF2-like"/>
    <property type="match status" value="1"/>
</dbReference>
<evidence type="ECO:0000313" key="4">
    <source>
        <dbReference type="EMBL" id="KND33578.1"/>
    </source>
</evidence>
<dbReference type="InterPro" id="IPR032710">
    <property type="entry name" value="NTF2-like_dom_sf"/>
</dbReference>
<dbReference type="InterPro" id="IPR000391">
    <property type="entry name" value="Rng_hydr_dOase-bsu"/>
</dbReference>
<evidence type="ECO:0000313" key="5">
    <source>
        <dbReference type="Proteomes" id="UP000037151"/>
    </source>
</evidence>
<reference evidence="5" key="1">
    <citation type="submission" date="2014-07" db="EMBL/GenBank/DDBJ databases">
        <title>Genome sequencing of plant-pathogenic Streptomyces species.</title>
        <authorList>
            <person name="Harrison J."/>
            <person name="Sapp M."/>
            <person name="Thwaites R."/>
            <person name="Studholme D.J."/>
        </authorList>
    </citation>
    <scope>NUCLEOTIDE SEQUENCE [LARGE SCALE GENOMIC DNA]</scope>
    <source>
        <strain evidence="5">NCPPB 4445</strain>
    </source>
</reference>
<dbReference type="GO" id="GO:0019380">
    <property type="term" value="P:3-phenylpropionate catabolic process"/>
    <property type="evidence" value="ECO:0007669"/>
    <property type="project" value="TreeGrafter"/>
</dbReference>
<sequence>MSIHPPEAPETPDASGTPAAPAHVSDAEVRLHVEVQRLYAVEAHLLDQHRYADWLELFAEDLHYWAPVRTNRLRRQQSMADGAPGEVAIFDETKASLAWRIRRFDSGMAWAEDPPSRTRHLVTNVLVEPGEEPGTYTATSDFLCYRNRLEREVDLYAGGRTDTLRRTGDGGLLIARRTILLDQNVLLAKNISTFL</sequence>
<feature type="region of interest" description="Disordered" evidence="3">
    <location>
        <begin position="1"/>
        <end position="23"/>
    </location>
</feature>
<dbReference type="PANTHER" id="PTHR41534:SF2">
    <property type="entry name" value="3-PHENYLPROPIONATE_CINNAMIC ACID DIOXYGENASE SUBUNIT BETA"/>
    <property type="match status" value="1"/>
</dbReference>
<evidence type="ECO:0000256" key="1">
    <source>
        <dbReference type="ARBA" id="ARBA00009570"/>
    </source>
</evidence>
<proteinExistence type="inferred from homology"/>
<dbReference type="RefSeq" id="WP_050371791.1">
    <property type="nucleotide sequence ID" value="NZ_KQ257821.1"/>
</dbReference>
<dbReference type="PANTHER" id="PTHR41534">
    <property type="entry name" value="BLR3401 PROTEIN"/>
    <property type="match status" value="1"/>
</dbReference>
<comment type="caution">
    <text evidence="4">The sequence shown here is derived from an EMBL/GenBank/DDBJ whole genome shotgun (WGS) entry which is preliminary data.</text>
</comment>
<protein>
    <submittedName>
        <fullName evidence="4">Benzene 1,2-dioxygenase</fullName>
    </submittedName>
</protein>
<dbReference type="OrthoDB" id="3212009at2"/>